<protein>
    <submittedName>
        <fullName evidence="2">Uncharacterized protein</fullName>
    </submittedName>
</protein>
<proteinExistence type="predicted"/>
<dbReference type="Proteomes" id="UP000694388">
    <property type="component" value="Unplaced"/>
</dbReference>
<dbReference type="GO" id="GO:0000981">
    <property type="term" value="F:DNA-binding transcription factor activity, RNA polymerase II-specific"/>
    <property type="evidence" value="ECO:0007669"/>
    <property type="project" value="TreeGrafter"/>
</dbReference>
<evidence type="ECO:0000256" key="1">
    <source>
        <dbReference type="SAM" id="MobiDB-lite"/>
    </source>
</evidence>
<dbReference type="SUPFAM" id="SSF47454">
    <property type="entry name" value="A DNA-binding domain in eukaryotic transcription factors"/>
    <property type="match status" value="1"/>
</dbReference>
<feature type="compositionally biased region" description="Polar residues" evidence="1">
    <location>
        <begin position="86"/>
        <end position="104"/>
    </location>
</feature>
<accession>A0A8C4QZM4</accession>
<dbReference type="InterPro" id="IPR047167">
    <property type="entry name" value="NFE2-like"/>
</dbReference>
<name>A0A8C4QZM4_EPTBU</name>
<reference evidence="2" key="2">
    <citation type="submission" date="2025-09" db="UniProtKB">
        <authorList>
            <consortium name="Ensembl"/>
        </authorList>
    </citation>
    <scope>IDENTIFICATION</scope>
</reference>
<dbReference type="PANTHER" id="PTHR24411:SF55">
    <property type="entry name" value="SEGMENTATION PROTEIN CAP'N'COLLAR"/>
    <property type="match status" value="1"/>
</dbReference>
<feature type="region of interest" description="Disordered" evidence="1">
    <location>
        <begin position="86"/>
        <end position="106"/>
    </location>
</feature>
<organism evidence="2 3">
    <name type="scientific">Eptatretus burgeri</name>
    <name type="common">Inshore hagfish</name>
    <dbReference type="NCBI Taxonomy" id="7764"/>
    <lineage>
        <taxon>Eukaryota</taxon>
        <taxon>Metazoa</taxon>
        <taxon>Chordata</taxon>
        <taxon>Craniata</taxon>
        <taxon>Vertebrata</taxon>
        <taxon>Cyclostomata</taxon>
        <taxon>Myxini</taxon>
        <taxon>Myxiniformes</taxon>
        <taxon>Myxinidae</taxon>
        <taxon>Eptatretinae</taxon>
        <taxon>Eptatretus</taxon>
    </lineage>
</organism>
<evidence type="ECO:0000313" key="2">
    <source>
        <dbReference type="Ensembl" id="ENSEBUP00000022594.1"/>
    </source>
</evidence>
<dbReference type="GO" id="GO:0005634">
    <property type="term" value="C:nucleus"/>
    <property type="evidence" value="ECO:0007669"/>
    <property type="project" value="TreeGrafter"/>
</dbReference>
<dbReference type="AlphaFoldDB" id="A0A8C4QZM4"/>
<sequence length="339" mass="38076">MMLHQEQDNLCSGEGSYTPPFSTSQAASISHPKIKALATLPIMMDTLVDPQRNELQEGWLQDIPFSSISKNNEIYQLPFSWNNTSIHGSETTPSRSQSQSNGPTPQLGLALHSNMANNVEESTSNEFVTHRRVCDPFYFSNNRETAFDDSCCTINPTCLDLDTYGSQSQMHSATQINFNEVTSAPEQPAMSKGTSYILSQLLDELSNGSYRYDDKLPTQVETARADVDANPQSIFWEASNSDNRPTSLTYEEHQNLTLPKFSQQFTVNKSCQGQERTNLQEARIKLDENAFRPSRDVNKAQALHIPFSVEEIVNQPVETFMELLSKHYLSEAQLSLVCI</sequence>
<dbReference type="GO" id="GO:0000978">
    <property type="term" value="F:RNA polymerase II cis-regulatory region sequence-specific DNA binding"/>
    <property type="evidence" value="ECO:0007669"/>
    <property type="project" value="InterPro"/>
</dbReference>
<evidence type="ECO:0000313" key="3">
    <source>
        <dbReference type="Proteomes" id="UP000694388"/>
    </source>
</evidence>
<dbReference type="InterPro" id="IPR008917">
    <property type="entry name" value="TF_DNA-bd_sf"/>
</dbReference>
<dbReference type="Gene3D" id="1.10.880.10">
    <property type="entry name" value="Transcription factor, Skn-1-like, DNA-binding domain"/>
    <property type="match status" value="1"/>
</dbReference>
<reference evidence="2" key="1">
    <citation type="submission" date="2025-08" db="UniProtKB">
        <authorList>
            <consortium name="Ensembl"/>
        </authorList>
    </citation>
    <scope>IDENTIFICATION</scope>
</reference>
<dbReference type="Ensembl" id="ENSEBUT00000023170.1">
    <property type="protein sequence ID" value="ENSEBUP00000022594.1"/>
    <property type="gene ID" value="ENSEBUG00000013917.1"/>
</dbReference>
<keyword evidence="3" id="KW-1185">Reference proteome</keyword>
<dbReference type="PANTHER" id="PTHR24411">
    <property type="entry name" value="NUCLEAR FACTOR ERYTHROID 2-RELATED FACTOR"/>
    <property type="match status" value="1"/>
</dbReference>